<evidence type="ECO:0000256" key="6">
    <source>
        <dbReference type="ARBA" id="ARBA00022777"/>
    </source>
</evidence>
<dbReference type="STRING" id="390241.SAMN04488023_11368"/>
<sequence>MKKLVFTVRMLFQILALLICVAALVTTASAQPGSDRSMPPAYWKSISAHEVIKKYSIAQKRFLSINTAIFINTITQSHLDADSIQLIASKITGQPFMLPYTDRIEGDELSATTWLINGNKISAAKNLSKQLKGEEQIKSCLLLSLWYLHQPHALQRDLDSAQHYVDLARNIKRARSSKKWHEESNLIMGDIEFQRGNIDNSRRFFSSIFSPLKTGTETAVAAAALQQFSKTFGLRDTARLAYLTRSLAIYHRLHLTENEIILRWLVADYYMSNDRALAEDNFKQVLAMQRSSRYRHELFTHYLLTIVYNNNTKFSEALKAAYAGLKNMKWSGLNQFAGGFNMRVGVVYAHVNKPEMAIPWYRKGVEIKSEETHFFWYKSFLYLATALADLGKPKECIRLVNLTVAKYPPRTTWEKVQILATLGYCYNILHDISYADRSYRQILYATKNYNDTYGELPEIYAECALFYIRLKKTPIARIFLNQINSKSSTPDSYNTLKYSILYKIDSLEGNYKAALQKHILFKKANEVLAGYDQQKKLNELTLKYATAKKDQDLILLRKQHDIQQSELKKGKVIRNLMIAGGCLLALLLGLIINRYQLKQRTNDQIARKNNSLQHLLTEKEWLLKEVHHRVKNNLHTVICLLESQARYLKNDALEAIETSQHRIYAISLIHQKLYQSDDIKSIDMASYIPELVKSLQDGFGVSDRILFKLDIQPISLSISHAIPLALIINEAVTNSIKYAFPDNRNGEITINMFEEGRRIRLALADNGVGMPQIDYDDEPESLGLRLIKGLSEDIEAETHFEVTNGTRITIVFKHDPLNAPDTILESIKTEGVLG</sequence>
<keyword evidence="4" id="KW-0808">Transferase</keyword>
<feature type="transmembrane region" description="Helical" evidence="8">
    <location>
        <begin position="572"/>
        <end position="592"/>
    </location>
</feature>
<keyword evidence="3" id="KW-0597">Phosphoprotein</keyword>
<proteinExistence type="predicted"/>
<dbReference type="SUPFAM" id="SSF55874">
    <property type="entry name" value="ATPase domain of HSP90 chaperone/DNA topoisomerase II/histidine kinase"/>
    <property type="match status" value="1"/>
</dbReference>
<dbReference type="EMBL" id="FOGG01000013">
    <property type="protein sequence ID" value="SER66059.1"/>
    <property type="molecule type" value="Genomic_DNA"/>
</dbReference>
<dbReference type="OrthoDB" id="1523170at2"/>
<comment type="catalytic activity">
    <reaction evidence="1">
        <text>ATP + protein L-histidine = ADP + protein N-phospho-L-histidine.</text>
        <dbReference type="EC" id="2.7.13.3"/>
    </reaction>
</comment>
<evidence type="ECO:0000256" key="3">
    <source>
        <dbReference type="ARBA" id="ARBA00022553"/>
    </source>
</evidence>
<dbReference type="GO" id="GO:0005524">
    <property type="term" value="F:ATP binding"/>
    <property type="evidence" value="ECO:0007669"/>
    <property type="project" value="UniProtKB-KW"/>
</dbReference>
<evidence type="ECO:0000256" key="7">
    <source>
        <dbReference type="ARBA" id="ARBA00022840"/>
    </source>
</evidence>
<organism evidence="11 12">
    <name type="scientific">Pedobacter rhizosphaerae</name>
    <dbReference type="NCBI Taxonomy" id="390241"/>
    <lineage>
        <taxon>Bacteria</taxon>
        <taxon>Pseudomonadati</taxon>
        <taxon>Bacteroidota</taxon>
        <taxon>Sphingobacteriia</taxon>
        <taxon>Sphingobacteriales</taxon>
        <taxon>Sphingobacteriaceae</taxon>
        <taxon>Pedobacter</taxon>
    </lineage>
</organism>
<feature type="chain" id="PRO_5011446302" description="histidine kinase" evidence="9">
    <location>
        <begin position="31"/>
        <end position="834"/>
    </location>
</feature>
<keyword evidence="7" id="KW-0067">ATP-binding</keyword>
<evidence type="ECO:0000313" key="12">
    <source>
        <dbReference type="Proteomes" id="UP000199572"/>
    </source>
</evidence>
<dbReference type="Pfam" id="PF13581">
    <property type="entry name" value="HATPase_c_2"/>
    <property type="match status" value="1"/>
</dbReference>
<dbReference type="GO" id="GO:0004673">
    <property type="term" value="F:protein histidine kinase activity"/>
    <property type="evidence" value="ECO:0007669"/>
    <property type="project" value="UniProtKB-EC"/>
</dbReference>
<evidence type="ECO:0000256" key="5">
    <source>
        <dbReference type="ARBA" id="ARBA00022741"/>
    </source>
</evidence>
<evidence type="ECO:0000256" key="4">
    <source>
        <dbReference type="ARBA" id="ARBA00022679"/>
    </source>
</evidence>
<keyword evidence="12" id="KW-1185">Reference proteome</keyword>
<protein>
    <recommendedName>
        <fullName evidence="2">histidine kinase</fullName>
        <ecNumber evidence="2">2.7.13.3</ecNumber>
    </recommendedName>
</protein>
<dbReference type="EC" id="2.7.13.3" evidence="2"/>
<keyword evidence="8" id="KW-0472">Membrane</keyword>
<dbReference type="SUPFAM" id="SSF48452">
    <property type="entry name" value="TPR-like"/>
    <property type="match status" value="1"/>
</dbReference>
<dbReference type="RefSeq" id="WP_090884660.1">
    <property type="nucleotide sequence ID" value="NZ_FOGG01000013.1"/>
</dbReference>
<evidence type="ECO:0000256" key="2">
    <source>
        <dbReference type="ARBA" id="ARBA00012438"/>
    </source>
</evidence>
<feature type="signal peptide" evidence="9">
    <location>
        <begin position="1"/>
        <end position="30"/>
    </location>
</feature>
<evidence type="ECO:0000256" key="1">
    <source>
        <dbReference type="ARBA" id="ARBA00000085"/>
    </source>
</evidence>
<keyword evidence="9" id="KW-0732">Signal</keyword>
<name>A0A1H9R1X3_9SPHI</name>
<dbReference type="PANTHER" id="PTHR41523:SF8">
    <property type="entry name" value="ETHYLENE RESPONSE SENSOR PROTEIN"/>
    <property type="match status" value="1"/>
</dbReference>
<dbReference type="Gene3D" id="1.25.40.10">
    <property type="entry name" value="Tetratricopeptide repeat domain"/>
    <property type="match status" value="1"/>
</dbReference>
<dbReference type="Gene3D" id="3.30.450.20">
    <property type="entry name" value="PAS domain"/>
    <property type="match status" value="1"/>
</dbReference>
<keyword evidence="8" id="KW-1133">Transmembrane helix</keyword>
<accession>A0A1H9R1X3</accession>
<keyword evidence="6 11" id="KW-0418">Kinase</keyword>
<gene>
    <name evidence="11" type="ORF">SAMN04488023_11368</name>
</gene>
<evidence type="ECO:0000256" key="9">
    <source>
        <dbReference type="SAM" id="SignalP"/>
    </source>
</evidence>
<dbReference type="InterPro" id="IPR011495">
    <property type="entry name" value="Sig_transdc_His_kin_sub2_dim/P"/>
</dbReference>
<reference evidence="11 12" key="1">
    <citation type="submission" date="2016-10" db="EMBL/GenBank/DDBJ databases">
        <authorList>
            <person name="de Groot N.N."/>
        </authorList>
    </citation>
    <scope>NUCLEOTIDE SEQUENCE [LARGE SCALE GENOMIC DNA]</scope>
    <source>
        <strain evidence="11 12">DSM 18610</strain>
    </source>
</reference>
<dbReference type="Pfam" id="PF07568">
    <property type="entry name" value="HisKA_2"/>
    <property type="match status" value="1"/>
</dbReference>
<dbReference type="InterPro" id="IPR003594">
    <property type="entry name" value="HATPase_dom"/>
</dbReference>
<evidence type="ECO:0000259" key="10">
    <source>
        <dbReference type="SMART" id="SM00387"/>
    </source>
</evidence>
<dbReference type="AlphaFoldDB" id="A0A1H9R1X3"/>
<dbReference type="InterPro" id="IPR011990">
    <property type="entry name" value="TPR-like_helical_dom_sf"/>
</dbReference>
<dbReference type="PANTHER" id="PTHR41523">
    <property type="entry name" value="TWO-COMPONENT SYSTEM SENSOR PROTEIN"/>
    <property type="match status" value="1"/>
</dbReference>
<dbReference type="Gene3D" id="3.30.565.10">
    <property type="entry name" value="Histidine kinase-like ATPase, C-terminal domain"/>
    <property type="match status" value="1"/>
</dbReference>
<keyword evidence="8" id="KW-0812">Transmembrane</keyword>
<feature type="domain" description="Histidine kinase/HSP90-like ATPase" evidence="10">
    <location>
        <begin position="719"/>
        <end position="816"/>
    </location>
</feature>
<dbReference type="SMART" id="SM00387">
    <property type="entry name" value="HATPase_c"/>
    <property type="match status" value="1"/>
</dbReference>
<evidence type="ECO:0000313" key="11">
    <source>
        <dbReference type="EMBL" id="SER66059.1"/>
    </source>
</evidence>
<evidence type="ECO:0000256" key="8">
    <source>
        <dbReference type="SAM" id="Phobius"/>
    </source>
</evidence>
<keyword evidence="5" id="KW-0547">Nucleotide-binding</keyword>
<dbReference type="Proteomes" id="UP000199572">
    <property type="component" value="Unassembled WGS sequence"/>
</dbReference>
<dbReference type="InterPro" id="IPR036890">
    <property type="entry name" value="HATPase_C_sf"/>
</dbReference>